<keyword evidence="4" id="KW-0732">Signal</keyword>
<dbReference type="OrthoDB" id="9798192at2"/>
<comment type="similarity">
    <text evidence="1">Belongs to the glycosyl hydrolase 25 family.</text>
</comment>
<dbReference type="STRING" id="540747.SAMN04488031_103531"/>
<feature type="signal peptide" evidence="4">
    <location>
        <begin position="1"/>
        <end position="25"/>
    </location>
</feature>
<evidence type="ECO:0000313" key="6">
    <source>
        <dbReference type="EMBL" id="QEW26321.1"/>
    </source>
</evidence>
<dbReference type="PANTHER" id="PTHR34135">
    <property type="entry name" value="LYSOZYME"/>
    <property type="match status" value="1"/>
</dbReference>
<dbReference type="AlphaFoldDB" id="A0A0T5PCZ1"/>
<dbReference type="SMART" id="SM00641">
    <property type="entry name" value="Glyco_25"/>
    <property type="match status" value="1"/>
</dbReference>
<name>A0A0T5PCZ1_9RHOB</name>
<dbReference type="KEGG" id="rid:RIdsm_02119"/>
<keyword evidence="2 5" id="KW-0378">Hydrolase</keyword>
<dbReference type="CDD" id="cd06413">
    <property type="entry name" value="GH25_muramidase_1"/>
    <property type="match status" value="1"/>
</dbReference>
<sequence>MRRLAMPILALALLAAAALPEMSRAQEAVISTRSAAFDDRDPVDFGRHAPHRYPVHGIDVARYQGTIDWSRAARAGVNFAFIKATEGGDMLDSHFAQNWHQAGRAGVLRGAYHFYYFCTDAATQAKWFIRNVPRHKGALPPVLDMEWNHMSPTCQKRPAGSVVRSEMKIFLDRLERHYGQRPVVYTTPQFYRDAGLHHMKHEEFWLRSVAKTLDHVYPKQRWSFWQYSGTGIVSGINGDVDLNAFAGSRQSWAKWVRQRQQ</sequence>
<reference evidence="5 7" key="1">
    <citation type="submission" date="2015-04" db="EMBL/GenBank/DDBJ databases">
        <title>The draft genome sequence of Roseovarius indicus B108T.</title>
        <authorList>
            <person name="Li G."/>
            <person name="Lai Q."/>
            <person name="Shao Z."/>
            <person name="Yan P."/>
        </authorList>
    </citation>
    <scope>NUCLEOTIDE SEQUENCE [LARGE SCALE GENOMIC DNA]</scope>
    <source>
        <strain evidence="5 7">B108</strain>
    </source>
</reference>
<evidence type="ECO:0000256" key="3">
    <source>
        <dbReference type="ARBA" id="ARBA00023295"/>
    </source>
</evidence>
<dbReference type="Gene3D" id="3.20.20.80">
    <property type="entry name" value="Glycosidases"/>
    <property type="match status" value="1"/>
</dbReference>
<evidence type="ECO:0000256" key="4">
    <source>
        <dbReference type="SAM" id="SignalP"/>
    </source>
</evidence>
<dbReference type="PATRIC" id="fig|540747.5.peg.2277"/>
<dbReference type="GO" id="GO:0016998">
    <property type="term" value="P:cell wall macromolecule catabolic process"/>
    <property type="evidence" value="ECO:0007669"/>
    <property type="project" value="InterPro"/>
</dbReference>
<dbReference type="GO" id="GO:0003796">
    <property type="term" value="F:lysozyme activity"/>
    <property type="evidence" value="ECO:0007669"/>
    <property type="project" value="UniProtKB-EC"/>
</dbReference>
<dbReference type="Proteomes" id="UP000051401">
    <property type="component" value="Unassembled WGS sequence"/>
</dbReference>
<keyword evidence="7" id="KW-1185">Reference proteome</keyword>
<feature type="chain" id="PRO_5010437604" evidence="4">
    <location>
        <begin position="26"/>
        <end position="261"/>
    </location>
</feature>
<dbReference type="PROSITE" id="PS51904">
    <property type="entry name" value="GLYCOSYL_HYDROL_F25_2"/>
    <property type="match status" value="1"/>
</dbReference>
<proteinExistence type="inferred from homology"/>
<evidence type="ECO:0000313" key="8">
    <source>
        <dbReference type="Proteomes" id="UP000325785"/>
    </source>
</evidence>
<dbReference type="GO" id="GO:0009253">
    <property type="term" value="P:peptidoglycan catabolic process"/>
    <property type="evidence" value="ECO:0007669"/>
    <property type="project" value="InterPro"/>
</dbReference>
<dbReference type="GO" id="GO:0016052">
    <property type="term" value="P:carbohydrate catabolic process"/>
    <property type="evidence" value="ECO:0007669"/>
    <property type="project" value="TreeGrafter"/>
</dbReference>
<dbReference type="RefSeq" id="WP_057813378.1">
    <property type="nucleotide sequence ID" value="NZ_CP031598.1"/>
</dbReference>
<evidence type="ECO:0000256" key="1">
    <source>
        <dbReference type="ARBA" id="ARBA00010646"/>
    </source>
</evidence>
<accession>A0A0T5PCZ1</accession>
<dbReference type="EC" id="3.2.1.17" evidence="6"/>
<keyword evidence="3 6" id="KW-0326">Glycosidase</keyword>
<dbReference type="PANTHER" id="PTHR34135:SF2">
    <property type="entry name" value="LYSOZYME"/>
    <property type="match status" value="1"/>
</dbReference>
<dbReference type="Proteomes" id="UP000325785">
    <property type="component" value="Chromosome"/>
</dbReference>
<dbReference type="EMBL" id="CP031598">
    <property type="protein sequence ID" value="QEW26321.1"/>
    <property type="molecule type" value="Genomic_DNA"/>
</dbReference>
<evidence type="ECO:0000256" key="2">
    <source>
        <dbReference type="ARBA" id="ARBA00022801"/>
    </source>
</evidence>
<dbReference type="InterPro" id="IPR018077">
    <property type="entry name" value="Glyco_hydro_fam25_subgr"/>
</dbReference>
<dbReference type="InterPro" id="IPR002053">
    <property type="entry name" value="Glyco_hydro_25"/>
</dbReference>
<evidence type="ECO:0000313" key="7">
    <source>
        <dbReference type="Proteomes" id="UP000051401"/>
    </source>
</evidence>
<reference evidence="6 8" key="2">
    <citation type="submission" date="2018-08" db="EMBL/GenBank/DDBJ databases">
        <title>Genetic Globetrotter - A new plasmid hitch-hiking vast phylogenetic and geographic distances.</title>
        <authorList>
            <person name="Vollmers J."/>
            <person name="Petersen J."/>
        </authorList>
    </citation>
    <scope>NUCLEOTIDE SEQUENCE [LARGE SCALE GENOMIC DNA]</scope>
    <source>
        <strain evidence="6 8">DSM 26383</strain>
    </source>
</reference>
<gene>
    <name evidence="6" type="primary">acm_2</name>
    <name evidence="6" type="ORF">RIdsm_02119</name>
    <name evidence="5" type="ORF">XM52_03550</name>
</gene>
<dbReference type="EMBL" id="LAXI01000002">
    <property type="protein sequence ID" value="KRS18782.1"/>
    <property type="molecule type" value="Genomic_DNA"/>
</dbReference>
<organism evidence="5 7">
    <name type="scientific">Roseovarius indicus</name>
    <dbReference type="NCBI Taxonomy" id="540747"/>
    <lineage>
        <taxon>Bacteria</taxon>
        <taxon>Pseudomonadati</taxon>
        <taxon>Pseudomonadota</taxon>
        <taxon>Alphaproteobacteria</taxon>
        <taxon>Rhodobacterales</taxon>
        <taxon>Roseobacteraceae</taxon>
        <taxon>Roseovarius</taxon>
    </lineage>
</organism>
<dbReference type="Pfam" id="PF01183">
    <property type="entry name" value="Glyco_hydro_25"/>
    <property type="match status" value="1"/>
</dbReference>
<dbReference type="SUPFAM" id="SSF51445">
    <property type="entry name" value="(Trans)glycosidases"/>
    <property type="match status" value="1"/>
</dbReference>
<protein>
    <submittedName>
        <fullName evidence="5">Glycoside hydrolase</fullName>
    </submittedName>
    <submittedName>
        <fullName evidence="6">Lysozyme M1</fullName>
        <ecNumber evidence="6">3.2.1.17</ecNumber>
    </submittedName>
</protein>
<dbReference type="InterPro" id="IPR017853">
    <property type="entry name" value="GH"/>
</dbReference>
<evidence type="ECO:0000313" key="5">
    <source>
        <dbReference type="EMBL" id="KRS18782.1"/>
    </source>
</evidence>